<feature type="transmembrane region" description="Helical" evidence="1">
    <location>
        <begin position="71"/>
        <end position="88"/>
    </location>
</feature>
<reference evidence="2 3" key="1">
    <citation type="submission" date="2018-03" db="EMBL/GenBank/DDBJ databases">
        <title>Lachnoclostridium SNUG30386 gen.nov., sp.nov., isolated from human faeces.</title>
        <authorList>
            <person name="Seo B."/>
            <person name="Jeon K."/>
            <person name="Ko G."/>
        </authorList>
    </citation>
    <scope>NUCLEOTIDE SEQUENCE [LARGE SCALE GENOMIC DNA]</scope>
    <source>
        <strain evidence="2 3">SNUG30386</strain>
    </source>
</reference>
<name>A0A2T3FKZ6_9CLOT</name>
<keyword evidence="1" id="KW-0472">Membrane</keyword>
<feature type="transmembrane region" description="Helical" evidence="1">
    <location>
        <begin position="32"/>
        <end position="50"/>
    </location>
</feature>
<evidence type="ECO:0000313" key="2">
    <source>
        <dbReference type="EMBL" id="PST35946.1"/>
    </source>
</evidence>
<sequence length="91" mass="10543">MKKKFWLTLYNIGVSILFLLSLYSYAKGMAGFSLFLALAVFGEIAARAFIECKYLQESPEIKEDTAYRITKVLRLLSEIILIIGVWRIRFK</sequence>
<proteinExistence type="predicted"/>
<protein>
    <submittedName>
        <fullName evidence="2">Uncharacterized protein</fullName>
    </submittedName>
</protein>
<evidence type="ECO:0000313" key="3">
    <source>
        <dbReference type="Proteomes" id="UP000241048"/>
    </source>
</evidence>
<organism evidence="2 3">
    <name type="scientific">Clostridium fessum</name>
    <dbReference type="NCBI Taxonomy" id="2126740"/>
    <lineage>
        <taxon>Bacteria</taxon>
        <taxon>Bacillati</taxon>
        <taxon>Bacillota</taxon>
        <taxon>Clostridia</taxon>
        <taxon>Eubacteriales</taxon>
        <taxon>Clostridiaceae</taxon>
        <taxon>Clostridium</taxon>
    </lineage>
</organism>
<comment type="caution">
    <text evidence="2">The sequence shown here is derived from an EMBL/GenBank/DDBJ whole genome shotgun (WGS) entry which is preliminary data.</text>
</comment>
<dbReference type="RefSeq" id="WP_107001717.1">
    <property type="nucleotide sequence ID" value="NZ_JAQCTY010000009.1"/>
</dbReference>
<keyword evidence="3" id="KW-1185">Reference proteome</keyword>
<accession>A0A2T3FKZ6</accession>
<dbReference type="EMBL" id="PYLO01000006">
    <property type="protein sequence ID" value="PST35946.1"/>
    <property type="molecule type" value="Genomic_DNA"/>
</dbReference>
<keyword evidence="1" id="KW-1133">Transmembrane helix</keyword>
<dbReference type="Proteomes" id="UP000241048">
    <property type="component" value="Unassembled WGS sequence"/>
</dbReference>
<evidence type="ECO:0000256" key="1">
    <source>
        <dbReference type="SAM" id="Phobius"/>
    </source>
</evidence>
<dbReference type="AlphaFoldDB" id="A0A2T3FKZ6"/>
<keyword evidence="1" id="KW-0812">Transmembrane</keyword>
<gene>
    <name evidence="2" type="ORF">C7U56_13875</name>
</gene>
<feature type="transmembrane region" description="Helical" evidence="1">
    <location>
        <begin position="7"/>
        <end position="26"/>
    </location>
</feature>